<proteinExistence type="predicted"/>
<organism evidence="1">
    <name type="scientific">Hexamita inflata</name>
    <dbReference type="NCBI Taxonomy" id="28002"/>
    <lineage>
        <taxon>Eukaryota</taxon>
        <taxon>Metamonada</taxon>
        <taxon>Diplomonadida</taxon>
        <taxon>Hexamitidae</taxon>
        <taxon>Hexamitinae</taxon>
        <taxon>Hexamita</taxon>
    </lineage>
</organism>
<dbReference type="AlphaFoldDB" id="A0AA86NC41"/>
<accession>A0AA86NC41</accession>
<evidence type="ECO:0000313" key="3">
    <source>
        <dbReference type="Proteomes" id="UP001642409"/>
    </source>
</evidence>
<gene>
    <name evidence="1" type="ORF">HINF_LOCUS4567</name>
    <name evidence="2" type="ORF">HINF_LOCUS60810</name>
</gene>
<reference evidence="2 3" key="2">
    <citation type="submission" date="2024-07" db="EMBL/GenBank/DDBJ databases">
        <authorList>
            <person name="Akdeniz Z."/>
        </authorList>
    </citation>
    <scope>NUCLEOTIDE SEQUENCE [LARGE SCALE GENOMIC DNA]</scope>
</reference>
<evidence type="ECO:0000313" key="1">
    <source>
        <dbReference type="EMBL" id="CAI9916922.1"/>
    </source>
</evidence>
<keyword evidence="3" id="KW-1185">Reference proteome</keyword>
<evidence type="ECO:0000313" key="2">
    <source>
        <dbReference type="EMBL" id="CAL6082018.1"/>
    </source>
</evidence>
<comment type="caution">
    <text evidence="1">The sequence shown here is derived from an EMBL/GenBank/DDBJ whole genome shotgun (WGS) entry which is preliminary data.</text>
</comment>
<protein>
    <submittedName>
        <fullName evidence="2">Hypothetical_protein</fullName>
    </submittedName>
</protein>
<dbReference type="Proteomes" id="UP001642409">
    <property type="component" value="Unassembled WGS sequence"/>
</dbReference>
<dbReference type="EMBL" id="CATOUU010000116">
    <property type="protein sequence ID" value="CAI9916922.1"/>
    <property type="molecule type" value="Genomic_DNA"/>
</dbReference>
<dbReference type="EMBL" id="CAXDID020000359">
    <property type="protein sequence ID" value="CAL6082018.1"/>
    <property type="molecule type" value="Genomic_DNA"/>
</dbReference>
<sequence length="103" mass="11939">MLITVQGYRTRPDTCWAQAINVKSEEDAFKSHQKQIRAPEYRFYGTFTDKLDVEILIQLVRPKNAKDGKFSTQQVTSIVKFWVLDVYNELKVAPKEACETQPV</sequence>
<reference evidence="1" key="1">
    <citation type="submission" date="2023-06" db="EMBL/GenBank/DDBJ databases">
        <authorList>
            <person name="Kurt Z."/>
        </authorList>
    </citation>
    <scope>NUCLEOTIDE SEQUENCE</scope>
</reference>
<name>A0AA86NC41_9EUKA</name>